<evidence type="ECO:0000313" key="11">
    <source>
        <dbReference type="Proteomes" id="UP001139477"/>
    </source>
</evidence>
<protein>
    <recommendedName>
        <fullName evidence="2">histidine kinase</fullName>
        <ecNumber evidence="2">2.7.13.3</ecNumber>
    </recommendedName>
</protein>
<evidence type="ECO:0000256" key="3">
    <source>
        <dbReference type="ARBA" id="ARBA00022553"/>
    </source>
</evidence>
<keyword evidence="3" id="KW-0597">Phosphoprotein</keyword>
<evidence type="ECO:0000259" key="9">
    <source>
        <dbReference type="SMART" id="SM00911"/>
    </source>
</evidence>
<name>A0A9X2JPX4_9RHOB</name>
<dbReference type="EC" id="2.7.13.3" evidence="2"/>
<accession>A0A9X2JPX4</accession>
<keyword evidence="5" id="KW-0547">Nucleotide-binding</keyword>
<evidence type="ECO:0000313" key="10">
    <source>
        <dbReference type="EMBL" id="MCP1170502.1"/>
    </source>
</evidence>
<evidence type="ECO:0000256" key="6">
    <source>
        <dbReference type="ARBA" id="ARBA00022777"/>
    </source>
</evidence>
<dbReference type="RefSeq" id="WP_253335203.1">
    <property type="nucleotide sequence ID" value="NZ_JAMYXC010000304.1"/>
</dbReference>
<keyword evidence="6" id="KW-0418">Kinase</keyword>
<dbReference type="InterPro" id="IPR011102">
    <property type="entry name" value="Sig_transdc_His_kinase_HWE"/>
</dbReference>
<dbReference type="Pfam" id="PF07536">
    <property type="entry name" value="HWE_HK"/>
    <property type="match status" value="1"/>
</dbReference>
<feature type="domain" description="Signal transduction histidine kinase HWE region" evidence="9">
    <location>
        <begin position="98"/>
        <end position="180"/>
    </location>
</feature>
<dbReference type="EMBL" id="JAMYXC010000304">
    <property type="protein sequence ID" value="MCP1170502.1"/>
    <property type="molecule type" value="Genomic_DNA"/>
</dbReference>
<dbReference type="Proteomes" id="UP001139477">
    <property type="component" value="Unassembled WGS sequence"/>
</dbReference>
<feature type="region of interest" description="Disordered" evidence="8">
    <location>
        <begin position="1"/>
        <end position="84"/>
    </location>
</feature>
<feature type="compositionally biased region" description="Basic residues" evidence="8">
    <location>
        <begin position="26"/>
        <end position="36"/>
    </location>
</feature>
<evidence type="ECO:0000256" key="4">
    <source>
        <dbReference type="ARBA" id="ARBA00022679"/>
    </source>
</evidence>
<keyword evidence="7" id="KW-0067">ATP-binding</keyword>
<dbReference type="GO" id="GO:0004673">
    <property type="term" value="F:protein histidine kinase activity"/>
    <property type="evidence" value="ECO:0007669"/>
    <property type="project" value="UniProtKB-EC"/>
</dbReference>
<comment type="catalytic activity">
    <reaction evidence="1">
        <text>ATP + protein L-histidine = ADP + protein N-phospho-L-histidine.</text>
        <dbReference type="EC" id="2.7.13.3"/>
    </reaction>
</comment>
<dbReference type="PANTHER" id="PTHR41523:SF8">
    <property type="entry name" value="ETHYLENE RESPONSE SENSOR PROTEIN"/>
    <property type="match status" value="1"/>
</dbReference>
<dbReference type="GO" id="GO:0005524">
    <property type="term" value="F:ATP binding"/>
    <property type="evidence" value="ECO:0007669"/>
    <property type="project" value="UniProtKB-KW"/>
</dbReference>
<gene>
    <name evidence="10" type="ORF">NHG85_18520</name>
</gene>
<evidence type="ECO:0000256" key="7">
    <source>
        <dbReference type="ARBA" id="ARBA00022840"/>
    </source>
</evidence>
<keyword evidence="4" id="KW-0808">Transferase</keyword>
<feature type="compositionally biased region" description="Basic and acidic residues" evidence="8">
    <location>
        <begin position="51"/>
        <end position="69"/>
    </location>
</feature>
<proteinExistence type="predicted"/>
<evidence type="ECO:0000256" key="2">
    <source>
        <dbReference type="ARBA" id="ARBA00012438"/>
    </source>
</evidence>
<dbReference type="InterPro" id="IPR003594">
    <property type="entry name" value="HATPase_dom"/>
</dbReference>
<sequence length="288" mass="30945">MTLATDTASRIASESFDESNLLKKPGPLRRPLRGGKFKPSDLADPSPRRGCRSDGESHAAKGADPEDGRGPSTKIPSGAPREDASNSLLQARDLEHQELEHRLRNIVNVMSVMIRMSARDESDPKALAEQIDRRLRALGDTHFQAFAKPEEAAMSLQKLITPILATYAPRGTSQFAIGDAETPVPASQVSALTLALHELAANAVKHGALSRAEGMIGIDVDPAPRGLALTWRESGGPTVVPPRRCSGSRIIRNLVEAAGGTLDFDWRPEGLVVRIEFAPVLSDPHPAI</sequence>
<reference evidence="10" key="1">
    <citation type="submission" date="2022-06" db="EMBL/GenBank/DDBJ databases">
        <title>Limimaricola sediminis sp. nov., isolated from an intertidal sediment.</title>
        <authorList>
            <person name="Shao X."/>
        </authorList>
    </citation>
    <scope>NUCLEOTIDE SEQUENCE</scope>
    <source>
        <strain evidence="10">ASW11-118</strain>
    </source>
</reference>
<dbReference type="SMART" id="SM00911">
    <property type="entry name" value="HWE_HK"/>
    <property type="match status" value="1"/>
</dbReference>
<feature type="compositionally biased region" description="Polar residues" evidence="8">
    <location>
        <begin position="1"/>
        <end position="12"/>
    </location>
</feature>
<dbReference type="Gene3D" id="3.30.565.10">
    <property type="entry name" value="Histidine kinase-like ATPase, C-terminal domain"/>
    <property type="match status" value="1"/>
</dbReference>
<keyword evidence="11" id="KW-1185">Reference proteome</keyword>
<dbReference type="InterPro" id="IPR036890">
    <property type="entry name" value="HATPase_C_sf"/>
</dbReference>
<comment type="caution">
    <text evidence="10">The sequence shown here is derived from an EMBL/GenBank/DDBJ whole genome shotgun (WGS) entry which is preliminary data.</text>
</comment>
<evidence type="ECO:0000256" key="8">
    <source>
        <dbReference type="SAM" id="MobiDB-lite"/>
    </source>
</evidence>
<evidence type="ECO:0000256" key="1">
    <source>
        <dbReference type="ARBA" id="ARBA00000085"/>
    </source>
</evidence>
<dbReference type="Pfam" id="PF13581">
    <property type="entry name" value="HATPase_c_2"/>
    <property type="match status" value="1"/>
</dbReference>
<organism evidence="10 11">
    <name type="scientific">Limimaricola litoreus</name>
    <dbReference type="NCBI Taxonomy" id="2955316"/>
    <lineage>
        <taxon>Bacteria</taxon>
        <taxon>Pseudomonadati</taxon>
        <taxon>Pseudomonadota</taxon>
        <taxon>Alphaproteobacteria</taxon>
        <taxon>Rhodobacterales</taxon>
        <taxon>Paracoccaceae</taxon>
        <taxon>Limimaricola</taxon>
    </lineage>
</organism>
<evidence type="ECO:0000256" key="5">
    <source>
        <dbReference type="ARBA" id="ARBA00022741"/>
    </source>
</evidence>
<dbReference type="PANTHER" id="PTHR41523">
    <property type="entry name" value="TWO-COMPONENT SYSTEM SENSOR PROTEIN"/>
    <property type="match status" value="1"/>
</dbReference>
<dbReference type="AlphaFoldDB" id="A0A9X2JPX4"/>